<protein>
    <submittedName>
        <fullName evidence="8">Glycosyl transferase</fullName>
    </submittedName>
</protein>
<evidence type="ECO:0000313" key="8">
    <source>
        <dbReference type="EMBL" id="GHB35085.1"/>
    </source>
</evidence>
<evidence type="ECO:0000256" key="3">
    <source>
        <dbReference type="ARBA" id="ARBA00022676"/>
    </source>
</evidence>
<feature type="transmembrane region" description="Helical" evidence="6">
    <location>
        <begin position="281"/>
        <end position="303"/>
    </location>
</feature>
<accession>A0A8J3CYL5</accession>
<reference evidence="8" key="2">
    <citation type="submission" date="2020-09" db="EMBL/GenBank/DDBJ databases">
        <authorList>
            <person name="Sun Q."/>
            <person name="Kim S."/>
        </authorList>
    </citation>
    <scope>NUCLEOTIDE SEQUENCE</scope>
    <source>
        <strain evidence="8">KCTC 23224</strain>
    </source>
</reference>
<evidence type="ECO:0000256" key="4">
    <source>
        <dbReference type="ARBA" id="ARBA00022679"/>
    </source>
</evidence>
<dbReference type="AlphaFoldDB" id="A0A8J3CYL5"/>
<feature type="transmembrane region" description="Helical" evidence="6">
    <location>
        <begin position="309"/>
        <end position="327"/>
    </location>
</feature>
<sequence>MMEGVVVGIVIGLIVQDLLLLVFLRWNFKSFDSLSSKQETKLPLVSIVIPFRNEEKVIPRILQSLDKLDYPTDSLQLLLGDDGSEDRTGELLQEWAESRSYVSFFSLEKPDDFTGNGKAWALQHLCEHAKGEFLLFTDADCEVPASWVISMVGAAISADAPMVTGVTQVEETNVFAAMQSLDWWLNLGMVKVVSDLGTNITSMGNNMLIRREFYQLSGGFQETYHSLTEDFEMARRIKKLGGKHIHLVSEGNLIQTQLIPSYLGLLEQRKRWMRGAMGLPLFWKVLLGLQVLFFPSILMLVFLSFWKGIFLWLFKLLMQSLFLLFFASKTRQKIKIRHLCLFEFYYFFTAWCTIVYYFWPGKTVWKGRKYA</sequence>
<keyword evidence="6" id="KW-1133">Transmembrane helix</keyword>
<evidence type="ECO:0000256" key="5">
    <source>
        <dbReference type="ARBA" id="ARBA00023136"/>
    </source>
</evidence>
<dbReference type="Proteomes" id="UP000642809">
    <property type="component" value="Unassembled WGS sequence"/>
</dbReference>
<dbReference type="GO" id="GO:0016757">
    <property type="term" value="F:glycosyltransferase activity"/>
    <property type="evidence" value="ECO:0007669"/>
    <property type="project" value="UniProtKB-KW"/>
</dbReference>
<keyword evidence="5 6" id="KW-0472">Membrane</keyword>
<reference evidence="8" key="1">
    <citation type="journal article" date="2014" name="Int. J. Syst. Evol. Microbiol.">
        <title>Complete genome sequence of Corynebacterium casei LMG S-19264T (=DSM 44701T), isolated from a smear-ripened cheese.</title>
        <authorList>
            <consortium name="US DOE Joint Genome Institute (JGI-PGF)"/>
            <person name="Walter F."/>
            <person name="Albersmeier A."/>
            <person name="Kalinowski J."/>
            <person name="Ruckert C."/>
        </authorList>
    </citation>
    <scope>NUCLEOTIDE SEQUENCE</scope>
    <source>
        <strain evidence="8">KCTC 23224</strain>
    </source>
</reference>
<evidence type="ECO:0000313" key="9">
    <source>
        <dbReference type="Proteomes" id="UP000642809"/>
    </source>
</evidence>
<keyword evidence="2" id="KW-1003">Cell membrane</keyword>
<dbReference type="SUPFAM" id="SSF53448">
    <property type="entry name" value="Nucleotide-diphospho-sugar transferases"/>
    <property type="match status" value="1"/>
</dbReference>
<evidence type="ECO:0000256" key="2">
    <source>
        <dbReference type="ARBA" id="ARBA00022475"/>
    </source>
</evidence>
<comment type="subcellular location">
    <subcellularLocation>
        <location evidence="1">Cell membrane</location>
    </subcellularLocation>
</comment>
<dbReference type="RefSeq" id="WP_189580331.1">
    <property type="nucleotide sequence ID" value="NZ_BMYF01000008.1"/>
</dbReference>
<dbReference type="PANTHER" id="PTHR43646:SF2">
    <property type="entry name" value="GLYCOSYLTRANSFERASE 2-LIKE DOMAIN-CONTAINING PROTEIN"/>
    <property type="match status" value="1"/>
</dbReference>
<dbReference type="EMBL" id="BMYF01000008">
    <property type="protein sequence ID" value="GHB35085.1"/>
    <property type="molecule type" value="Genomic_DNA"/>
</dbReference>
<dbReference type="Gene3D" id="3.90.550.10">
    <property type="entry name" value="Spore Coat Polysaccharide Biosynthesis Protein SpsA, Chain A"/>
    <property type="match status" value="1"/>
</dbReference>
<name>A0A8J3CYL5_9BACT</name>
<dbReference type="InterPro" id="IPR001173">
    <property type="entry name" value="Glyco_trans_2-like"/>
</dbReference>
<keyword evidence="9" id="KW-1185">Reference proteome</keyword>
<feature type="domain" description="Glycosyltransferase 2-like" evidence="7">
    <location>
        <begin position="46"/>
        <end position="214"/>
    </location>
</feature>
<evidence type="ECO:0000259" key="7">
    <source>
        <dbReference type="Pfam" id="PF00535"/>
    </source>
</evidence>
<organism evidence="8 9">
    <name type="scientific">Mongoliitalea lutea</name>
    <dbReference type="NCBI Taxonomy" id="849756"/>
    <lineage>
        <taxon>Bacteria</taxon>
        <taxon>Pseudomonadati</taxon>
        <taxon>Bacteroidota</taxon>
        <taxon>Cytophagia</taxon>
        <taxon>Cytophagales</taxon>
        <taxon>Cyclobacteriaceae</taxon>
        <taxon>Mongoliitalea</taxon>
    </lineage>
</organism>
<feature type="transmembrane region" description="Helical" evidence="6">
    <location>
        <begin position="6"/>
        <end position="28"/>
    </location>
</feature>
<keyword evidence="3" id="KW-0328">Glycosyltransferase</keyword>
<dbReference type="InterPro" id="IPR029044">
    <property type="entry name" value="Nucleotide-diphossugar_trans"/>
</dbReference>
<keyword evidence="6" id="KW-0812">Transmembrane</keyword>
<gene>
    <name evidence="8" type="ORF">GCM10008106_15580</name>
</gene>
<proteinExistence type="predicted"/>
<evidence type="ECO:0000256" key="1">
    <source>
        <dbReference type="ARBA" id="ARBA00004236"/>
    </source>
</evidence>
<evidence type="ECO:0000256" key="6">
    <source>
        <dbReference type="SAM" id="Phobius"/>
    </source>
</evidence>
<comment type="caution">
    <text evidence="8">The sequence shown here is derived from an EMBL/GenBank/DDBJ whole genome shotgun (WGS) entry which is preliminary data.</text>
</comment>
<keyword evidence="4 8" id="KW-0808">Transferase</keyword>
<dbReference type="GO" id="GO:0005886">
    <property type="term" value="C:plasma membrane"/>
    <property type="evidence" value="ECO:0007669"/>
    <property type="project" value="UniProtKB-SubCell"/>
</dbReference>
<feature type="transmembrane region" description="Helical" evidence="6">
    <location>
        <begin position="339"/>
        <end position="359"/>
    </location>
</feature>
<dbReference type="PANTHER" id="PTHR43646">
    <property type="entry name" value="GLYCOSYLTRANSFERASE"/>
    <property type="match status" value="1"/>
</dbReference>
<dbReference type="Pfam" id="PF00535">
    <property type="entry name" value="Glycos_transf_2"/>
    <property type="match status" value="1"/>
</dbReference>